<evidence type="ECO:0000256" key="4">
    <source>
        <dbReference type="ARBA" id="ARBA00022989"/>
    </source>
</evidence>
<feature type="transmembrane region" description="Helical" evidence="6">
    <location>
        <begin position="83"/>
        <end position="106"/>
    </location>
</feature>
<name>A0A0B2UNV5_TOXCA</name>
<dbReference type="PANTHER" id="PTHR10165:SF174">
    <property type="entry name" value="PHOSPHATIDIC ACID PHOSPHATASE TYPE 2_HALOPEROXIDASE DOMAIN-CONTAINING PROTEIN"/>
    <property type="match status" value="1"/>
</dbReference>
<evidence type="ECO:0000256" key="3">
    <source>
        <dbReference type="ARBA" id="ARBA00022692"/>
    </source>
</evidence>
<evidence type="ECO:0000256" key="2">
    <source>
        <dbReference type="ARBA" id="ARBA00008816"/>
    </source>
</evidence>
<keyword evidence="8" id="KW-0378">Hydrolase</keyword>
<evidence type="ECO:0000313" key="9">
    <source>
        <dbReference type="Proteomes" id="UP000031036"/>
    </source>
</evidence>
<dbReference type="OMA" id="IICFVEA"/>
<dbReference type="InterPro" id="IPR036938">
    <property type="entry name" value="PAP2/HPO_sf"/>
</dbReference>
<dbReference type="InterPro" id="IPR043216">
    <property type="entry name" value="PAP-like"/>
</dbReference>
<evidence type="ECO:0000256" key="6">
    <source>
        <dbReference type="SAM" id="Phobius"/>
    </source>
</evidence>
<feature type="transmembrane region" description="Helical" evidence="6">
    <location>
        <begin position="251"/>
        <end position="273"/>
    </location>
</feature>
<dbReference type="GO" id="GO:0007165">
    <property type="term" value="P:signal transduction"/>
    <property type="evidence" value="ECO:0007669"/>
    <property type="project" value="TreeGrafter"/>
</dbReference>
<dbReference type="AlphaFoldDB" id="A0A0B2UNV5"/>
<keyword evidence="9" id="KW-1185">Reference proteome</keyword>
<feature type="transmembrane region" description="Helical" evidence="6">
    <location>
        <begin position="220"/>
        <end position="239"/>
    </location>
</feature>
<organism evidence="8 9">
    <name type="scientific">Toxocara canis</name>
    <name type="common">Canine roundworm</name>
    <dbReference type="NCBI Taxonomy" id="6265"/>
    <lineage>
        <taxon>Eukaryota</taxon>
        <taxon>Metazoa</taxon>
        <taxon>Ecdysozoa</taxon>
        <taxon>Nematoda</taxon>
        <taxon>Chromadorea</taxon>
        <taxon>Rhabditida</taxon>
        <taxon>Spirurina</taxon>
        <taxon>Ascaridomorpha</taxon>
        <taxon>Ascaridoidea</taxon>
        <taxon>Toxocaridae</taxon>
        <taxon>Toxocara</taxon>
    </lineage>
</organism>
<comment type="similarity">
    <text evidence="2">Belongs to the PA-phosphatase related phosphoesterase family.</text>
</comment>
<comment type="caution">
    <text evidence="8">The sequence shown here is derived from an EMBL/GenBank/DDBJ whole genome shotgun (WGS) entry which is preliminary data.</text>
</comment>
<dbReference type="Pfam" id="PF01569">
    <property type="entry name" value="PAP2"/>
    <property type="match status" value="1"/>
</dbReference>
<keyword evidence="4 6" id="KW-1133">Transmembrane helix</keyword>
<evidence type="ECO:0000256" key="5">
    <source>
        <dbReference type="ARBA" id="ARBA00023136"/>
    </source>
</evidence>
<evidence type="ECO:0000256" key="1">
    <source>
        <dbReference type="ARBA" id="ARBA00004141"/>
    </source>
</evidence>
<sequence>MLGKYSLSSRFGRDWLTARDDERLLLVRSAIVMGIDICVSLLASYLVYKTITTFLIFPVERGFYCRDIQDLSSPLLPNSVSQTHLLCATLLFPFMVVLFCEGVIFMRLSPSTGRIPRFSAAVITLYIDYIVCFLLAVIVNQLCKCAIGRLRPNFLSVCNPRWERIDCSTGDMWVADAFCKGSSKAVKKARTSCPSGHATVSVLAMCFLIAYFYRILPRSSLSGLLSWIRYCVLVLFYLWNGYCLVTRITDLWHFPSDVVWGALIGFSAAYIFFMRRVNVDYKKFHVVKVHSS</sequence>
<dbReference type="SMART" id="SM00014">
    <property type="entry name" value="acidPPc"/>
    <property type="match status" value="1"/>
</dbReference>
<comment type="subcellular location">
    <subcellularLocation>
        <location evidence="1">Membrane</location>
        <topology evidence="1">Multi-pass membrane protein</topology>
    </subcellularLocation>
</comment>
<dbReference type="GO" id="GO:0008195">
    <property type="term" value="F:phosphatidate phosphatase activity"/>
    <property type="evidence" value="ECO:0007669"/>
    <property type="project" value="TreeGrafter"/>
</dbReference>
<dbReference type="STRING" id="6265.A0A0B2UNV5"/>
<feature type="transmembrane region" description="Helical" evidence="6">
    <location>
        <begin position="25"/>
        <end position="48"/>
    </location>
</feature>
<accession>A0A0B2UNV5</accession>
<evidence type="ECO:0000313" key="8">
    <source>
        <dbReference type="EMBL" id="KHN70635.1"/>
    </source>
</evidence>
<dbReference type="EMBL" id="JPKZ01022855">
    <property type="protein sequence ID" value="KHN70635.1"/>
    <property type="molecule type" value="Genomic_DNA"/>
</dbReference>
<gene>
    <name evidence="8" type="primary">PPAP2B</name>
    <name evidence="8" type="ORF">Tcan_14352</name>
</gene>
<feature type="domain" description="Phosphatidic acid phosphatase type 2/haloperoxidase" evidence="7">
    <location>
        <begin position="125"/>
        <end position="273"/>
    </location>
</feature>
<dbReference type="InterPro" id="IPR000326">
    <property type="entry name" value="PAP2/HPO"/>
</dbReference>
<dbReference type="SUPFAM" id="SSF48317">
    <property type="entry name" value="Acid phosphatase/Vanadium-dependent haloperoxidase"/>
    <property type="match status" value="1"/>
</dbReference>
<proteinExistence type="inferred from homology"/>
<keyword evidence="5 6" id="KW-0472">Membrane</keyword>
<evidence type="ECO:0000259" key="7">
    <source>
        <dbReference type="SMART" id="SM00014"/>
    </source>
</evidence>
<dbReference type="PANTHER" id="PTHR10165">
    <property type="entry name" value="LIPID PHOSPHATE PHOSPHATASE"/>
    <property type="match status" value="1"/>
</dbReference>
<dbReference type="GO" id="GO:0006644">
    <property type="term" value="P:phospholipid metabolic process"/>
    <property type="evidence" value="ECO:0007669"/>
    <property type="project" value="InterPro"/>
</dbReference>
<protein>
    <submittedName>
        <fullName evidence="8">Lipid phosphate phosphohydrolase 3</fullName>
    </submittedName>
</protein>
<dbReference type="Gene3D" id="1.20.144.10">
    <property type="entry name" value="Phosphatidic acid phosphatase type 2/haloperoxidase"/>
    <property type="match status" value="1"/>
</dbReference>
<feature type="transmembrane region" description="Helical" evidence="6">
    <location>
        <begin position="118"/>
        <end position="139"/>
    </location>
</feature>
<dbReference type="GO" id="GO:0046839">
    <property type="term" value="P:phospholipid dephosphorylation"/>
    <property type="evidence" value="ECO:0007669"/>
    <property type="project" value="TreeGrafter"/>
</dbReference>
<dbReference type="Proteomes" id="UP000031036">
    <property type="component" value="Unassembled WGS sequence"/>
</dbReference>
<keyword evidence="3 6" id="KW-0812">Transmembrane</keyword>
<dbReference type="OrthoDB" id="8907274at2759"/>
<reference evidence="8 9" key="1">
    <citation type="submission" date="2014-11" db="EMBL/GenBank/DDBJ databases">
        <title>Genetic blueprint of the zoonotic pathogen Toxocara canis.</title>
        <authorList>
            <person name="Zhu X.-Q."/>
            <person name="Korhonen P.K."/>
            <person name="Cai H."/>
            <person name="Young N.D."/>
            <person name="Nejsum P."/>
            <person name="von Samson-Himmelstjerna G."/>
            <person name="Boag P.R."/>
            <person name="Tan P."/>
            <person name="Li Q."/>
            <person name="Min J."/>
            <person name="Yang Y."/>
            <person name="Wang X."/>
            <person name="Fang X."/>
            <person name="Hall R.S."/>
            <person name="Hofmann A."/>
            <person name="Sternberg P.W."/>
            <person name="Jex A.R."/>
            <person name="Gasser R.B."/>
        </authorList>
    </citation>
    <scope>NUCLEOTIDE SEQUENCE [LARGE SCALE GENOMIC DNA]</scope>
    <source>
        <strain evidence="8">PN_DK_2014</strain>
    </source>
</reference>
<dbReference type="GO" id="GO:0005886">
    <property type="term" value="C:plasma membrane"/>
    <property type="evidence" value="ECO:0007669"/>
    <property type="project" value="TreeGrafter"/>
</dbReference>
<feature type="transmembrane region" description="Helical" evidence="6">
    <location>
        <begin position="196"/>
        <end position="213"/>
    </location>
</feature>